<sequence>MALLAFAIVELEMRTALKGAGRRTGFVPETRAAMWGNVDRSFAAPSGAGLDVTWGVNVNQACASIDDINQGVG</sequence>
<dbReference type="Proteomes" id="UP000575898">
    <property type="component" value="Unassembled WGS sequence"/>
</dbReference>
<evidence type="ECO:0000313" key="2">
    <source>
        <dbReference type="Proteomes" id="UP000575898"/>
    </source>
</evidence>
<organism evidence="1 2">
    <name type="scientific">Chitinivorax tropicus</name>
    <dbReference type="NCBI Taxonomy" id="714531"/>
    <lineage>
        <taxon>Bacteria</taxon>
        <taxon>Pseudomonadati</taxon>
        <taxon>Pseudomonadota</taxon>
        <taxon>Betaproteobacteria</taxon>
        <taxon>Chitinivorax</taxon>
    </lineage>
</organism>
<evidence type="ECO:0000313" key="1">
    <source>
        <dbReference type="EMBL" id="MBB5019400.1"/>
    </source>
</evidence>
<reference evidence="1 2" key="1">
    <citation type="submission" date="2020-08" db="EMBL/GenBank/DDBJ databases">
        <title>Genomic Encyclopedia of Type Strains, Phase IV (KMG-IV): sequencing the most valuable type-strain genomes for metagenomic binning, comparative biology and taxonomic classification.</title>
        <authorList>
            <person name="Goeker M."/>
        </authorList>
    </citation>
    <scope>NUCLEOTIDE SEQUENCE [LARGE SCALE GENOMIC DNA]</scope>
    <source>
        <strain evidence="1 2">DSM 27165</strain>
    </source>
</reference>
<comment type="caution">
    <text evidence="1">The sequence shown here is derived from an EMBL/GenBank/DDBJ whole genome shotgun (WGS) entry which is preliminary data.</text>
</comment>
<dbReference type="EMBL" id="JACHHY010000016">
    <property type="protein sequence ID" value="MBB5019400.1"/>
    <property type="molecule type" value="Genomic_DNA"/>
</dbReference>
<gene>
    <name evidence="1" type="ORF">HNQ59_002701</name>
</gene>
<protein>
    <submittedName>
        <fullName evidence="1">Uncharacterized protein</fullName>
    </submittedName>
</protein>
<accession>A0A840MLW4</accession>
<name>A0A840MLW4_9PROT</name>
<keyword evidence="2" id="KW-1185">Reference proteome</keyword>
<proteinExistence type="predicted"/>
<dbReference type="AlphaFoldDB" id="A0A840MLW4"/>